<sequence length="336" mass="36644">MTFEKPLYLFLLLGLPLIPLIVKLGAFRPFRVKMTLSNWGETKTVWSLPFYKFLRNLYCFFGFCSAFLIVIALANPVIYHTEKMYTTRGAQILFMVDVSPSMGALDMKDGANRLQTAVSLIKDFAGKRTGDLLGLGVIGSSAALVIPPTDNIDVFTERINSLYLGEMGSGSALGDGLSLGASHLVPVSGENKSPPILILITDGESNSGKIHPETGAKLVKDLGIIFYVIGVGSKGEVAVDYTDKETGKRITGILNSTFDEFVLQNLAMTGGGSYYYAETETVLSDILQKIDSENPVSGDFYLKNESKSLATPVVLFAVICFILYWFIKRIVLGNVL</sequence>
<dbReference type="AlphaFoldDB" id="A0A9D9N1M7"/>
<feature type="transmembrane region" description="Helical" evidence="5">
    <location>
        <begin position="6"/>
        <end position="26"/>
    </location>
</feature>
<keyword evidence="1" id="KW-1003">Cell membrane</keyword>
<dbReference type="Proteomes" id="UP000823638">
    <property type="component" value="Unassembled WGS sequence"/>
</dbReference>
<gene>
    <name evidence="7" type="ORF">IAA81_02210</name>
</gene>
<evidence type="ECO:0000256" key="4">
    <source>
        <dbReference type="ARBA" id="ARBA00023136"/>
    </source>
</evidence>
<keyword evidence="4 5" id="KW-0472">Membrane</keyword>
<dbReference type="InterPro" id="IPR050768">
    <property type="entry name" value="UPF0353/GerABKA_families"/>
</dbReference>
<dbReference type="SMART" id="SM00327">
    <property type="entry name" value="VWA"/>
    <property type="match status" value="1"/>
</dbReference>
<dbReference type="Gene3D" id="3.40.50.410">
    <property type="entry name" value="von Willebrand factor, type A domain"/>
    <property type="match status" value="1"/>
</dbReference>
<feature type="domain" description="VWFA" evidence="6">
    <location>
        <begin position="91"/>
        <end position="290"/>
    </location>
</feature>
<dbReference type="SUPFAM" id="SSF53300">
    <property type="entry name" value="vWA-like"/>
    <property type="match status" value="1"/>
</dbReference>
<dbReference type="InterPro" id="IPR002035">
    <property type="entry name" value="VWF_A"/>
</dbReference>
<name>A0A9D9N1M7_9SPIR</name>
<dbReference type="InterPro" id="IPR036465">
    <property type="entry name" value="vWFA_dom_sf"/>
</dbReference>
<dbReference type="Pfam" id="PF00092">
    <property type="entry name" value="VWA"/>
    <property type="match status" value="1"/>
</dbReference>
<evidence type="ECO:0000256" key="5">
    <source>
        <dbReference type="SAM" id="Phobius"/>
    </source>
</evidence>
<proteinExistence type="predicted"/>
<comment type="caution">
    <text evidence="7">The sequence shown here is derived from an EMBL/GenBank/DDBJ whole genome shotgun (WGS) entry which is preliminary data.</text>
</comment>
<reference evidence="7" key="1">
    <citation type="submission" date="2020-10" db="EMBL/GenBank/DDBJ databases">
        <authorList>
            <person name="Gilroy R."/>
        </authorList>
    </citation>
    <scope>NUCLEOTIDE SEQUENCE</scope>
    <source>
        <strain evidence="7">10532</strain>
    </source>
</reference>
<accession>A0A9D9N1M7</accession>
<dbReference type="EMBL" id="JADIMM010000024">
    <property type="protein sequence ID" value="MBO8457024.1"/>
    <property type="molecule type" value="Genomic_DNA"/>
</dbReference>
<dbReference type="PANTHER" id="PTHR22550">
    <property type="entry name" value="SPORE GERMINATION PROTEIN"/>
    <property type="match status" value="1"/>
</dbReference>
<keyword evidence="3 5" id="KW-1133">Transmembrane helix</keyword>
<protein>
    <submittedName>
        <fullName evidence="7">VWA domain-containing protein</fullName>
    </submittedName>
</protein>
<evidence type="ECO:0000256" key="3">
    <source>
        <dbReference type="ARBA" id="ARBA00022989"/>
    </source>
</evidence>
<feature type="transmembrane region" description="Helical" evidence="5">
    <location>
        <begin position="57"/>
        <end position="79"/>
    </location>
</feature>
<keyword evidence="2 5" id="KW-0812">Transmembrane</keyword>
<evidence type="ECO:0000259" key="6">
    <source>
        <dbReference type="PROSITE" id="PS50234"/>
    </source>
</evidence>
<dbReference type="PANTHER" id="PTHR22550:SF5">
    <property type="entry name" value="LEUCINE ZIPPER PROTEIN 4"/>
    <property type="match status" value="1"/>
</dbReference>
<organism evidence="7 8">
    <name type="scientific">Candidatus Gallitreponema excrementavium</name>
    <dbReference type="NCBI Taxonomy" id="2840840"/>
    <lineage>
        <taxon>Bacteria</taxon>
        <taxon>Pseudomonadati</taxon>
        <taxon>Spirochaetota</taxon>
        <taxon>Spirochaetia</taxon>
        <taxon>Spirochaetales</taxon>
        <taxon>Candidatus Gallitreponema</taxon>
    </lineage>
</organism>
<reference evidence="7" key="2">
    <citation type="journal article" date="2021" name="PeerJ">
        <title>Extensive microbial diversity within the chicken gut microbiome revealed by metagenomics and culture.</title>
        <authorList>
            <person name="Gilroy R."/>
            <person name="Ravi A."/>
            <person name="Getino M."/>
            <person name="Pursley I."/>
            <person name="Horton D.L."/>
            <person name="Alikhan N.F."/>
            <person name="Baker D."/>
            <person name="Gharbi K."/>
            <person name="Hall N."/>
            <person name="Watson M."/>
            <person name="Adriaenssens E.M."/>
            <person name="Foster-Nyarko E."/>
            <person name="Jarju S."/>
            <person name="Secka A."/>
            <person name="Antonio M."/>
            <person name="Oren A."/>
            <person name="Chaudhuri R.R."/>
            <person name="La Ragione R."/>
            <person name="Hildebrand F."/>
            <person name="Pallen M.J."/>
        </authorList>
    </citation>
    <scope>NUCLEOTIDE SEQUENCE</scope>
    <source>
        <strain evidence="7">10532</strain>
    </source>
</reference>
<evidence type="ECO:0000313" key="7">
    <source>
        <dbReference type="EMBL" id="MBO8457024.1"/>
    </source>
</evidence>
<dbReference type="PROSITE" id="PS50234">
    <property type="entry name" value="VWFA"/>
    <property type="match status" value="1"/>
</dbReference>
<feature type="transmembrane region" description="Helical" evidence="5">
    <location>
        <begin position="309"/>
        <end position="327"/>
    </location>
</feature>
<evidence type="ECO:0000313" key="8">
    <source>
        <dbReference type="Proteomes" id="UP000823638"/>
    </source>
</evidence>
<evidence type="ECO:0000256" key="2">
    <source>
        <dbReference type="ARBA" id="ARBA00022692"/>
    </source>
</evidence>
<evidence type="ECO:0000256" key="1">
    <source>
        <dbReference type="ARBA" id="ARBA00022475"/>
    </source>
</evidence>